<feature type="compositionally biased region" description="Polar residues" evidence="1">
    <location>
        <begin position="153"/>
        <end position="162"/>
    </location>
</feature>
<dbReference type="Proteomes" id="UP000247498">
    <property type="component" value="Unassembled WGS sequence"/>
</dbReference>
<dbReference type="EMBL" id="BDRX01000030">
    <property type="protein sequence ID" value="GBF92174.1"/>
    <property type="molecule type" value="Genomic_DNA"/>
</dbReference>
<accession>A0A2V0NX13</accession>
<evidence type="ECO:0000313" key="2">
    <source>
        <dbReference type="EMBL" id="GBF92174.1"/>
    </source>
</evidence>
<dbReference type="AlphaFoldDB" id="A0A2V0NX13"/>
<dbReference type="OrthoDB" id="538894at2759"/>
<protein>
    <submittedName>
        <fullName evidence="2">Uncharacterized protein</fullName>
    </submittedName>
</protein>
<feature type="compositionally biased region" description="Low complexity" evidence="1">
    <location>
        <begin position="170"/>
        <end position="190"/>
    </location>
</feature>
<organism evidence="2 3">
    <name type="scientific">Raphidocelis subcapitata</name>
    <dbReference type="NCBI Taxonomy" id="307507"/>
    <lineage>
        <taxon>Eukaryota</taxon>
        <taxon>Viridiplantae</taxon>
        <taxon>Chlorophyta</taxon>
        <taxon>core chlorophytes</taxon>
        <taxon>Chlorophyceae</taxon>
        <taxon>CS clade</taxon>
        <taxon>Sphaeropleales</taxon>
        <taxon>Selenastraceae</taxon>
        <taxon>Raphidocelis</taxon>
    </lineage>
</organism>
<comment type="caution">
    <text evidence="2">The sequence shown here is derived from an EMBL/GenBank/DDBJ whole genome shotgun (WGS) entry which is preliminary data.</text>
</comment>
<dbReference type="InParanoid" id="A0A2V0NX13"/>
<keyword evidence="3" id="KW-1185">Reference proteome</keyword>
<evidence type="ECO:0000256" key="1">
    <source>
        <dbReference type="SAM" id="MobiDB-lite"/>
    </source>
</evidence>
<evidence type="ECO:0000313" key="3">
    <source>
        <dbReference type="Proteomes" id="UP000247498"/>
    </source>
</evidence>
<sequence>MASKPAATAGAGSPDEGEVDVAGLLNQRDKIKTLMRRDPRFIGRLITQLDKHMHKMMAEKHERLEQIRADEEALATLDATVASHITPNLERLEVTIAEKTAQRAAIEAALAQQLSNCRDLGKEVSALVSRARHTSSKLRSKTASDRLQEARGFTSTVPTTQLIRGKPKGAAAAAAAAAATPQQRQQGQAANSRPAGEGLIGGDRPAAG</sequence>
<gene>
    <name evidence="2" type="ORF">Rsub_05256</name>
</gene>
<proteinExistence type="predicted"/>
<feature type="region of interest" description="Disordered" evidence="1">
    <location>
        <begin position="134"/>
        <end position="208"/>
    </location>
</feature>
<name>A0A2V0NX13_9CHLO</name>
<reference evidence="2 3" key="1">
    <citation type="journal article" date="2018" name="Sci. Rep.">
        <title>Raphidocelis subcapitata (=Pseudokirchneriella subcapitata) provides an insight into genome evolution and environmental adaptations in the Sphaeropleales.</title>
        <authorList>
            <person name="Suzuki S."/>
            <person name="Yamaguchi H."/>
            <person name="Nakajima N."/>
            <person name="Kawachi M."/>
        </authorList>
    </citation>
    <scope>NUCLEOTIDE SEQUENCE [LARGE SCALE GENOMIC DNA]</scope>
    <source>
        <strain evidence="2 3">NIES-35</strain>
    </source>
</reference>